<name>A0A6C0LVW3_9ZZZZ</name>
<feature type="compositionally biased region" description="Acidic residues" evidence="1">
    <location>
        <begin position="262"/>
        <end position="285"/>
    </location>
</feature>
<sequence>MEAILKSFLGDDYKDYENKINYNKKIKELNNILDKILYSYNNVNYKRIKNLYINIIENYDYMKEDDFSNFDDDAIDIQESDESDEYIKKNFEEIYKQIKIFNTEYTNFESLKYHKMENIKNVQEQNKYLISKLNINDDKDDDNDDINFNIILINDKSSLYSLYYFLKKGLIKNLHCIEANESISDNEEEENDEEDKDKEDNDEEDNDDEDEEDINKKLRKIYDKTFKKKIEDLKEKIEDLKEKIEELKEKIENYNKIIEKEEEKEEKEEEKEEKEEKEEEEEEEE</sequence>
<reference evidence="2" key="1">
    <citation type="journal article" date="2020" name="Nature">
        <title>Giant virus diversity and host interactions through global metagenomics.</title>
        <authorList>
            <person name="Schulz F."/>
            <person name="Roux S."/>
            <person name="Paez-Espino D."/>
            <person name="Jungbluth S."/>
            <person name="Walsh D.A."/>
            <person name="Denef V.J."/>
            <person name="McMahon K.D."/>
            <person name="Konstantinidis K.T."/>
            <person name="Eloe-Fadrosh E.A."/>
            <person name="Kyrpides N.C."/>
            <person name="Woyke T."/>
        </authorList>
    </citation>
    <scope>NUCLEOTIDE SEQUENCE</scope>
    <source>
        <strain evidence="2">GVMAG-S-1017244-22</strain>
    </source>
</reference>
<evidence type="ECO:0000256" key="1">
    <source>
        <dbReference type="SAM" id="MobiDB-lite"/>
    </source>
</evidence>
<dbReference type="EMBL" id="MN740582">
    <property type="protein sequence ID" value="QHU34986.1"/>
    <property type="molecule type" value="Genomic_DNA"/>
</dbReference>
<evidence type="ECO:0000313" key="2">
    <source>
        <dbReference type="EMBL" id="QHU34986.1"/>
    </source>
</evidence>
<proteinExistence type="predicted"/>
<organism evidence="2">
    <name type="scientific">viral metagenome</name>
    <dbReference type="NCBI Taxonomy" id="1070528"/>
    <lineage>
        <taxon>unclassified sequences</taxon>
        <taxon>metagenomes</taxon>
        <taxon>organismal metagenomes</taxon>
    </lineage>
</organism>
<feature type="region of interest" description="Disordered" evidence="1">
    <location>
        <begin position="182"/>
        <end position="215"/>
    </location>
</feature>
<accession>A0A6C0LVW3</accession>
<feature type="region of interest" description="Disordered" evidence="1">
    <location>
        <begin position="257"/>
        <end position="285"/>
    </location>
</feature>
<feature type="compositionally biased region" description="Acidic residues" evidence="1">
    <location>
        <begin position="184"/>
        <end position="213"/>
    </location>
</feature>
<dbReference type="AlphaFoldDB" id="A0A6C0LVW3"/>
<protein>
    <submittedName>
        <fullName evidence="2">Uncharacterized protein</fullName>
    </submittedName>
</protein>